<gene>
    <name evidence="6" type="primary">RPIA</name>
    <name evidence="6" type="ORF">TSPGSL018_2743</name>
</gene>
<dbReference type="GO" id="GO:0009052">
    <property type="term" value="P:pentose-phosphate shunt, non-oxidative branch"/>
    <property type="evidence" value="ECO:0007669"/>
    <property type="project" value="InterPro"/>
</dbReference>
<comment type="catalytic activity">
    <reaction evidence="1">
        <text>aldehydo-D-ribose 5-phosphate = D-ribulose 5-phosphate</text>
        <dbReference type="Rhea" id="RHEA:14657"/>
        <dbReference type="ChEBI" id="CHEBI:58121"/>
        <dbReference type="ChEBI" id="CHEBI:58273"/>
        <dbReference type="EC" id="5.3.1.6"/>
    </reaction>
</comment>
<evidence type="ECO:0000256" key="5">
    <source>
        <dbReference type="ARBA" id="ARBA00023235"/>
    </source>
</evidence>
<evidence type="ECO:0000256" key="3">
    <source>
        <dbReference type="ARBA" id="ARBA00008088"/>
    </source>
</evidence>
<evidence type="ECO:0000313" key="6">
    <source>
        <dbReference type="EMBL" id="JAC83694.1"/>
    </source>
</evidence>
<name>A0A061SKZ2_9CHLO</name>
<evidence type="ECO:0000256" key="4">
    <source>
        <dbReference type="ARBA" id="ARBA00011959"/>
    </source>
</evidence>
<feature type="non-terminal residue" evidence="6">
    <location>
        <position position="1"/>
    </location>
</feature>
<dbReference type="CDD" id="cd01398">
    <property type="entry name" value="RPI_A"/>
    <property type="match status" value="1"/>
</dbReference>
<accession>A0A061SKZ2</accession>
<proteinExistence type="inferred from homology"/>
<dbReference type="InterPro" id="IPR004788">
    <property type="entry name" value="Ribose5P_isomerase_type_A"/>
</dbReference>
<dbReference type="SUPFAM" id="SSF75445">
    <property type="entry name" value="D-ribose-5-phosphate isomerase (RpiA), lid domain"/>
    <property type="match status" value="1"/>
</dbReference>
<dbReference type="SUPFAM" id="SSF100950">
    <property type="entry name" value="NagB/RpiA/CoA transferase-like"/>
    <property type="match status" value="1"/>
</dbReference>
<evidence type="ECO:0000256" key="2">
    <source>
        <dbReference type="ARBA" id="ARBA00004988"/>
    </source>
</evidence>
<dbReference type="PANTHER" id="PTHR43748">
    <property type="entry name" value="RIBOSE-5-PHOSPHATE ISOMERASE 3, CHLOROPLASTIC-RELATED"/>
    <property type="match status" value="1"/>
</dbReference>
<organism evidence="6">
    <name type="scientific">Tetraselmis sp. GSL018</name>
    <dbReference type="NCBI Taxonomy" id="582737"/>
    <lineage>
        <taxon>Eukaryota</taxon>
        <taxon>Viridiplantae</taxon>
        <taxon>Chlorophyta</taxon>
        <taxon>core chlorophytes</taxon>
        <taxon>Chlorodendrophyceae</taxon>
        <taxon>Chlorodendrales</taxon>
        <taxon>Chlorodendraceae</taxon>
        <taxon>Tetraselmis</taxon>
    </lineage>
</organism>
<dbReference type="InterPro" id="IPR050262">
    <property type="entry name" value="Ribose-5P_isomerase"/>
</dbReference>
<dbReference type="EMBL" id="GBEZ01001267">
    <property type="protein sequence ID" value="JAC83694.1"/>
    <property type="molecule type" value="Transcribed_RNA"/>
</dbReference>
<dbReference type="InterPro" id="IPR037171">
    <property type="entry name" value="NagB/RpiA_transferase-like"/>
</dbReference>
<sequence length="234" mass="25481">SILIDTVVSFCSGMVVGLGTGSTAKYATERIAERLKSGELKNIVGLATSTSTRQLAERLAIPLGDIDTYPVVDVTIDGADEVAPNLDLVKGRMGGLLRKKMIGQASRRYVCIADETKLVKGIGGSKGPVPVEVTKYGHEHVKRAVQRLFGSSLSNCEFKRTEEGKLFVTDHGNYILYLYFDKPLRNPRAAARSIVDIVGVLDHGLFLDLADVAVIATNQGLKVFERKLDRCQIM</sequence>
<dbReference type="AlphaFoldDB" id="A0A061SKZ2"/>
<dbReference type="PANTHER" id="PTHR43748:SF3">
    <property type="entry name" value="RIBOSE-5-PHOSPHATE ISOMERASE 3, CHLOROPLASTIC-RELATED"/>
    <property type="match status" value="1"/>
</dbReference>
<dbReference type="EC" id="5.3.1.6" evidence="4"/>
<evidence type="ECO:0000256" key="1">
    <source>
        <dbReference type="ARBA" id="ARBA00001713"/>
    </source>
</evidence>
<protein>
    <recommendedName>
        <fullName evidence="4">ribose-5-phosphate isomerase</fullName>
        <ecNumber evidence="4">5.3.1.6</ecNumber>
    </recommendedName>
</protein>
<keyword evidence="5 6" id="KW-0413">Isomerase</keyword>
<dbReference type="Gene3D" id="3.30.70.260">
    <property type="match status" value="1"/>
</dbReference>
<comment type="pathway">
    <text evidence="2">Carbohydrate degradation; pentose phosphate pathway; D-ribose 5-phosphate from D-ribulose 5-phosphate (non-oxidative stage): step 1/1.</text>
</comment>
<dbReference type="UniPathway" id="UPA00115">
    <property type="reaction ID" value="UER00412"/>
</dbReference>
<dbReference type="NCBIfam" id="TIGR00021">
    <property type="entry name" value="rpiA"/>
    <property type="match status" value="1"/>
</dbReference>
<dbReference type="GO" id="GO:0004751">
    <property type="term" value="F:ribose-5-phosphate isomerase activity"/>
    <property type="evidence" value="ECO:0007669"/>
    <property type="project" value="UniProtKB-EC"/>
</dbReference>
<reference evidence="6" key="1">
    <citation type="submission" date="2014-05" db="EMBL/GenBank/DDBJ databases">
        <title>The transcriptome of the halophilic microalga Tetraselmis sp. GSL018 isolated from the Great Salt Lake, Utah.</title>
        <authorList>
            <person name="Jinkerson R.E."/>
            <person name="D'Adamo S."/>
            <person name="Posewitz M.C."/>
        </authorList>
    </citation>
    <scope>NUCLEOTIDE SEQUENCE</scope>
    <source>
        <strain evidence="6">GSL018</strain>
    </source>
</reference>
<dbReference type="Gene3D" id="3.40.50.1360">
    <property type="match status" value="1"/>
</dbReference>
<comment type="similarity">
    <text evidence="3">Belongs to the ribose 5-phosphate isomerase family.</text>
</comment>
<dbReference type="Pfam" id="PF06026">
    <property type="entry name" value="Rib_5-P_isom_A"/>
    <property type="match status" value="1"/>
</dbReference>